<evidence type="ECO:0000313" key="3">
    <source>
        <dbReference type="EMBL" id="MBW4546567.1"/>
    </source>
</evidence>
<organism evidence="3 4">
    <name type="scientific">Symplocastrum torsivum CPER-KK1</name>
    <dbReference type="NCBI Taxonomy" id="450513"/>
    <lineage>
        <taxon>Bacteria</taxon>
        <taxon>Bacillati</taxon>
        <taxon>Cyanobacteriota</taxon>
        <taxon>Cyanophyceae</taxon>
        <taxon>Oscillatoriophycideae</taxon>
        <taxon>Oscillatoriales</taxon>
        <taxon>Microcoleaceae</taxon>
        <taxon>Symplocastrum</taxon>
    </lineage>
</organism>
<evidence type="ECO:0000259" key="2">
    <source>
        <dbReference type="Pfam" id="PF00188"/>
    </source>
</evidence>
<reference evidence="3" key="1">
    <citation type="submission" date="2021-05" db="EMBL/GenBank/DDBJ databases">
        <authorList>
            <person name="Pietrasiak N."/>
            <person name="Ward R."/>
            <person name="Stajich J.E."/>
            <person name="Kurbessoian T."/>
        </authorList>
    </citation>
    <scope>NUCLEOTIDE SEQUENCE</scope>
    <source>
        <strain evidence="3">CPER-KK1</strain>
    </source>
</reference>
<dbReference type="InterPro" id="IPR014044">
    <property type="entry name" value="CAP_dom"/>
</dbReference>
<dbReference type="SUPFAM" id="SSF55797">
    <property type="entry name" value="PR-1-like"/>
    <property type="match status" value="1"/>
</dbReference>
<dbReference type="PANTHER" id="PTHR31157:SF1">
    <property type="entry name" value="SCP DOMAIN-CONTAINING PROTEIN"/>
    <property type="match status" value="1"/>
</dbReference>
<reference evidence="3" key="2">
    <citation type="journal article" date="2022" name="Microbiol. Resour. Announc.">
        <title>Metagenome Sequencing to Explore Phylogenomics of Terrestrial Cyanobacteria.</title>
        <authorList>
            <person name="Ward R.D."/>
            <person name="Stajich J.E."/>
            <person name="Johansen J.R."/>
            <person name="Huntemann M."/>
            <person name="Clum A."/>
            <person name="Foster B."/>
            <person name="Foster B."/>
            <person name="Roux S."/>
            <person name="Palaniappan K."/>
            <person name="Varghese N."/>
            <person name="Mukherjee S."/>
            <person name="Reddy T.B.K."/>
            <person name="Daum C."/>
            <person name="Copeland A."/>
            <person name="Chen I.A."/>
            <person name="Ivanova N.N."/>
            <person name="Kyrpides N.C."/>
            <person name="Shapiro N."/>
            <person name="Eloe-Fadrosh E.A."/>
            <person name="Pietrasiak N."/>
        </authorList>
    </citation>
    <scope>NUCLEOTIDE SEQUENCE</scope>
    <source>
        <strain evidence="3">CPER-KK1</strain>
    </source>
</reference>
<feature type="chain" id="PRO_5037304433" evidence="1">
    <location>
        <begin position="26"/>
        <end position="184"/>
    </location>
</feature>
<dbReference type="Proteomes" id="UP000753908">
    <property type="component" value="Unassembled WGS sequence"/>
</dbReference>
<name>A0A951UB53_9CYAN</name>
<dbReference type="Gene3D" id="3.40.33.10">
    <property type="entry name" value="CAP"/>
    <property type="match status" value="1"/>
</dbReference>
<comment type="caution">
    <text evidence="3">The sequence shown here is derived from an EMBL/GenBank/DDBJ whole genome shotgun (WGS) entry which is preliminary data.</text>
</comment>
<evidence type="ECO:0000256" key="1">
    <source>
        <dbReference type="SAM" id="SignalP"/>
    </source>
</evidence>
<dbReference type="AlphaFoldDB" id="A0A951UB53"/>
<evidence type="ECO:0000313" key="4">
    <source>
        <dbReference type="Proteomes" id="UP000753908"/>
    </source>
</evidence>
<sequence>MQKRLAKIILGVFTLAGGVSGCAAAYEVFDSPSQPLPTLSNPPNSTVSQRSTTNEFAALEQSVHQQINKYRQSRNLPPLALDARISEQSRLHSQAMASGQVPFSHDGFEARVKAIGQSIPYRSAAENVAYNQGYSNPDQQAVEGWIKSPGHRKNMEGQFDVTGIGITKNAKGEYYFTQVFIKRR</sequence>
<accession>A0A951UB53</accession>
<dbReference type="InterPro" id="IPR035940">
    <property type="entry name" value="CAP_sf"/>
</dbReference>
<gene>
    <name evidence="3" type="ORF">KME25_19290</name>
</gene>
<dbReference type="PROSITE" id="PS51257">
    <property type="entry name" value="PROKAR_LIPOPROTEIN"/>
    <property type="match status" value="1"/>
</dbReference>
<feature type="signal peptide" evidence="1">
    <location>
        <begin position="1"/>
        <end position="25"/>
    </location>
</feature>
<proteinExistence type="predicted"/>
<dbReference type="Pfam" id="PF00188">
    <property type="entry name" value="CAP"/>
    <property type="match status" value="1"/>
</dbReference>
<dbReference type="EMBL" id="JAHHIF010000026">
    <property type="protein sequence ID" value="MBW4546567.1"/>
    <property type="molecule type" value="Genomic_DNA"/>
</dbReference>
<dbReference type="CDD" id="cd05379">
    <property type="entry name" value="CAP_bacterial"/>
    <property type="match status" value="1"/>
</dbReference>
<dbReference type="PANTHER" id="PTHR31157">
    <property type="entry name" value="SCP DOMAIN-CONTAINING PROTEIN"/>
    <property type="match status" value="1"/>
</dbReference>
<keyword evidence="1" id="KW-0732">Signal</keyword>
<feature type="domain" description="SCP" evidence="2">
    <location>
        <begin position="66"/>
        <end position="180"/>
    </location>
</feature>
<protein>
    <submittedName>
        <fullName evidence="3">CAP domain-containing protein</fullName>
    </submittedName>
</protein>